<protein>
    <recommendedName>
        <fullName evidence="3">Aldehyde dehydrogenase domain-containing protein</fullName>
    </recommendedName>
</protein>
<dbReference type="Pfam" id="PF00171">
    <property type="entry name" value="Aldedh"/>
    <property type="match status" value="1"/>
</dbReference>
<dbReference type="PANTHER" id="PTHR43720:SF2">
    <property type="entry name" value="2-AMINOMUCONIC SEMIALDEHYDE DEHYDROGENASE"/>
    <property type="match status" value="1"/>
</dbReference>
<sequence length="94" mass="10118">MATVTTFDDFEDGIALANDTDYGLAATLFSESAARIHTAASYLRTGTVWANCYQVRDLRAPIGGPGFSGVGREGGNFSREFFTEPQAVFIKTSL</sequence>
<dbReference type="SUPFAM" id="SSF53720">
    <property type="entry name" value="ALDH-like"/>
    <property type="match status" value="1"/>
</dbReference>
<dbReference type="Gene3D" id="3.40.309.10">
    <property type="entry name" value="Aldehyde Dehydrogenase, Chain A, domain 2"/>
    <property type="match status" value="1"/>
</dbReference>
<keyword evidence="2" id="KW-0520">NAD</keyword>
<gene>
    <name evidence="4" type="ORF">GCM10025866_21160</name>
</gene>
<reference evidence="5" key="1">
    <citation type="journal article" date="2019" name="Int. J. Syst. Evol. Microbiol.">
        <title>The Global Catalogue of Microorganisms (GCM) 10K type strain sequencing project: providing services to taxonomists for standard genome sequencing and annotation.</title>
        <authorList>
            <consortium name="The Broad Institute Genomics Platform"/>
            <consortium name="The Broad Institute Genome Sequencing Center for Infectious Disease"/>
            <person name="Wu L."/>
            <person name="Ma J."/>
        </authorList>
    </citation>
    <scope>NUCLEOTIDE SEQUENCE [LARGE SCALE GENOMIC DNA]</scope>
    <source>
        <strain evidence="5">NBRC 108725</strain>
    </source>
</reference>
<name>A0ABN6XMI1_9MICO</name>
<dbReference type="InterPro" id="IPR016163">
    <property type="entry name" value="Ald_DH_C"/>
</dbReference>
<dbReference type="EMBL" id="AP027731">
    <property type="protein sequence ID" value="BDZ46207.1"/>
    <property type="molecule type" value="Genomic_DNA"/>
</dbReference>
<evidence type="ECO:0000259" key="3">
    <source>
        <dbReference type="Pfam" id="PF00171"/>
    </source>
</evidence>
<evidence type="ECO:0000313" key="5">
    <source>
        <dbReference type="Proteomes" id="UP001321498"/>
    </source>
</evidence>
<evidence type="ECO:0000256" key="1">
    <source>
        <dbReference type="ARBA" id="ARBA00009986"/>
    </source>
</evidence>
<dbReference type="PANTHER" id="PTHR43720">
    <property type="entry name" value="2-AMINOMUCONIC SEMIALDEHYDE DEHYDROGENASE"/>
    <property type="match status" value="1"/>
</dbReference>
<dbReference type="InterPro" id="IPR015590">
    <property type="entry name" value="Aldehyde_DH_dom"/>
</dbReference>
<dbReference type="Proteomes" id="UP001321498">
    <property type="component" value="Chromosome"/>
</dbReference>
<keyword evidence="5" id="KW-1185">Reference proteome</keyword>
<dbReference type="InterPro" id="IPR016161">
    <property type="entry name" value="Ald_DH/histidinol_DH"/>
</dbReference>
<comment type="similarity">
    <text evidence="1">Belongs to the aldehyde dehydrogenase family.</text>
</comment>
<accession>A0ABN6XMI1</accession>
<organism evidence="4 5">
    <name type="scientific">Naasia aerilata</name>
    <dbReference type="NCBI Taxonomy" id="1162966"/>
    <lineage>
        <taxon>Bacteria</taxon>
        <taxon>Bacillati</taxon>
        <taxon>Actinomycetota</taxon>
        <taxon>Actinomycetes</taxon>
        <taxon>Micrococcales</taxon>
        <taxon>Microbacteriaceae</taxon>
        <taxon>Naasia</taxon>
    </lineage>
</organism>
<feature type="domain" description="Aldehyde dehydrogenase" evidence="3">
    <location>
        <begin position="2"/>
        <end position="88"/>
    </location>
</feature>
<evidence type="ECO:0000313" key="4">
    <source>
        <dbReference type="EMBL" id="BDZ46207.1"/>
    </source>
</evidence>
<evidence type="ECO:0000256" key="2">
    <source>
        <dbReference type="ARBA" id="ARBA00023027"/>
    </source>
</evidence>
<proteinExistence type="inferred from homology"/>